<dbReference type="Pfam" id="PF11265">
    <property type="entry name" value="Med25_VWA"/>
    <property type="match status" value="1"/>
</dbReference>
<feature type="compositionally biased region" description="Pro residues" evidence="9">
    <location>
        <begin position="475"/>
        <end position="489"/>
    </location>
</feature>
<dbReference type="PANTHER" id="PTHR12433">
    <property type="entry name" value="MEDIATOR OF RNA POLYMERASE II TRANSCRIPTION SUBUNIT 25"/>
    <property type="match status" value="1"/>
</dbReference>
<dbReference type="Gene3D" id="2.40.290.30">
    <property type="entry name" value="Mediator complex subunit 25, ACID domain"/>
    <property type="match status" value="1"/>
</dbReference>
<dbReference type="InterPro" id="IPR036465">
    <property type="entry name" value="vWFA_dom_sf"/>
</dbReference>
<evidence type="ECO:0000256" key="3">
    <source>
        <dbReference type="ARBA" id="ARBA00019694"/>
    </source>
</evidence>
<dbReference type="OrthoDB" id="7690434at2759"/>
<comment type="subcellular location">
    <subcellularLocation>
        <location evidence="1">Nucleus</location>
    </subcellularLocation>
</comment>
<feature type="compositionally biased region" description="Pro residues" evidence="9">
    <location>
        <begin position="936"/>
        <end position="947"/>
    </location>
</feature>
<reference evidence="12 13" key="1">
    <citation type="journal article" date="2019" name="Sci. Rep.">
        <title>Orb-weaving spider Araneus ventricosus genome elucidates the spidroin gene catalogue.</title>
        <authorList>
            <person name="Kono N."/>
            <person name="Nakamura H."/>
            <person name="Ohtoshi R."/>
            <person name="Moran D.A.P."/>
            <person name="Shinohara A."/>
            <person name="Yoshida Y."/>
            <person name="Fujiwara M."/>
            <person name="Mori M."/>
            <person name="Tomita M."/>
            <person name="Arakawa K."/>
        </authorList>
    </citation>
    <scope>NUCLEOTIDE SEQUENCE [LARGE SCALE GENOMIC DNA]</scope>
</reference>
<feature type="compositionally biased region" description="Low complexity" evidence="9">
    <location>
        <begin position="1124"/>
        <end position="1142"/>
    </location>
</feature>
<feature type="compositionally biased region" description="Low complexity" evidence="9">
    <location>
        <begin position="1163"/>
        <end position="1177"/>
    </location>
</feature>
<dbReference type="InterPro" id="IPR021394">
    <property type="entry name" value="Med25_PTOV"/>
</dbReference>
<evidence type="ECO:0000256" key="4">
    <source>
        <dbReference type="ARBA" id="ARBA00023015"/>
    </source>
</evidence>
<protein>
    <recommendedName>
        <fullName evidence="3">Mediator of RNA polymerase II transcription subunit 25</fullName>
    </recommendedName>
    <alternativeName>
        <fullName evidence="8">Mediator complex subunit 25</fullName>
    </alternativeName>
</protein>
<evidence type="ECO:0000256" key="6">
    <source>
        <dbReference type="ARBA" id="ARBA00023163"/>
    </source>
</evidence>
<feature type="compositionally biased region" description="Polar residues" evidence="9">
    <location>
        <begin position="423"/>
        <end position="474"/>
    </location>
</feature>
<feature type="compositionally biased region" description="Polar residues" evidence="9">
    <location>
        <begin position="638"/>
        <end position="671"/>
    </location>
</feature>
<accession>A0A4Y2H922</accession>
<dbReference type="AlphaFoldDB" id="A0A4Y2H922"/>
<evidence type="ECO:0000313" key="12">
    <source>
        <dbReference type="EMBL" id="GBM61495.1"/>
    </source>
</evidence>
<evidence type="ECO:0000256" key="1">
    <source>
        <dbReference type="ARBA" id="ARBA00004123"/>
    </source>
</evidence>
<dbReference type="GO" id="GO:0005667">
    <property type="term" value="C:transcription regulator complex"/>
    <property type="evidence" value="ECO:0007669"/>
    <property type="project" value="TreeGrafter"/>
</dbReference>
<feature type="compositionally biased region" description="Polar residues" evidence="9">
    <location>
        <begin position="892"/>
        <end position="911"/>
    </location>
</feature>
<dbReference type="Pfam" id="PF11232">
    <property type="entry name" value="Med25"/>
    <property type="match status" value="1"/>
</dbReference>
<organism evidence="12 13">
    <name type="scientific">Araneus ventricosus</name>
    <name type="common">Orbweaver spider</name>
    <name type="synonym">Epeira ventricosa</name>
    <dbReference type="NCBI Taxonomy" id="182803"/>
    <lineage>
        <taxon>Eukaryota</taxon>
        <taxon>Metazoa</taxon>
        <taxon>Ecdysozoa</taxon>
        <taxon>Arthropoda</taxon>
        <taxon>Chelicerata</taxon>
        <taxon>Arachnida</taxon>
        <taxon>Araneae</taxon>
        <taxon>Araneomorphae</taxon>
        <taxon>Entelegynae</taxon>
        <taxon>Araneoidea</taxon>
        <taxon>Araneidae</taxon>
        <taxon>Araneus</taxon>
    </lineage>
</organism>
<evidence type="ECO:0000256" key="8">
    <source>
        <dbReference type="ARBA" id="ARBA00031958"/>
    </source>
</evidence>
<evidence type="ECO:0000259" key="10">
    <source>
        <dbReference type="Pfam" id="PF11232"/>
    </source>
</evidence>
<feature type="region of interest" description="Disordered" evidence="9">
    <location>
        <begin position="869"/>
        <end position="958"/>
    </location>
</feature>
<evidence type="ECO:0000313" key="13">
    <source>
        <dbReference type="Proteomes" id="UP000499080"/>
    </source>
</evidence>
<dbReference type="GO" id="GO:0016592">
    <property type="term" value="C:mediator complex"/>
    <property type="evidence" value="ECO:0007669"/>
    <property type="project" value="TreeGrafter"/>
</dbReference>
<feature type="compositionally biased region" description="Polar residues" evidence="9">
    <location>
        <begin position="398"/>
        <end position="410"/>
    </location>
</feature>
<feature type="domain" description="Mediator of RNA polymerase II transcription subunit 25 von Willebrand factor type A" evidence="11">
    <location>
        <begin position="161"/>
        <end position="370"/>
    </location>
</feature>
<keyword evidence="13" id="KW-1185">Reference proteome</keyword>
<feature type="compositionally biased region" description="Polar residues" evidence="9">
    <location>
        <begin position="490"/>
        <end position="509"/>
    </location>
</feature>
<evidence type="ECO:0000256" key="7">
    <source>
        <dbReference type="ARBA" id="ARBA00023242"/>
    </source>
</evidence>
<feature type="region of interest" description="Disordered" evidence="9">
    <location>
        <begin position="638"/>
        <end position="719"/>
    </location>
</feature>
<feature type="compositionally biased region" description="Low complexity" evidence="9">
    <location>
        <begin position="699"/>
        <end position="715"/>
    </location>
</feature>
<evidence type="ECO:0000259" key="11">
    <source>
        <dbReference type="Pfam" id="PF11265"/>
    </source>
</evidence>
<sequence length="1190" mass="132845">MRSLHTRRFVSVGFISDVHQVILEYSFFSEVKMNPKRIAAMWLLYRRLRRRRIKSNYWVHAINQKREQIGIFHTLLKELQKHENKFFNFFRMTIPSFNKLHQRLKTKIIRKNSKMRNSVTSEERFALTLGKLRCEISVIYFLFCFVSPFLEKMVVADQGNWLADVVFVIEGTANMSPYIESLKSNYILPTLEYFNGSPADDRDCGSDTNCTMYALVVFLAADCAPETSSTCFAPTASTHKFLSFLDKVKFIGGGGEAYSHIAEGLTTALQVFDDFQTFRENSVQTQKHCILICNSPPYPLPALESFAYSGLMTEQIASLMAERQINFSVFSPRKIPALNKIYEKAGGDLQHALAKNYAKDRRHLVLLKGFQLQERPMTPPSIDSKSAIPATGSVCSPPATTGQKRPATSSPPHPREATGFKQPATQSNYNGLDWPSTESPAGSLPVQNQVPSSIQGPTAGQSPMSYGQTSIPGQPNQPLPQRPGIPTPPSHLSSLNQPNPPNVTITNKGPPQHSEGIRPQRGHSPVPSTGGPRMSWNQTGAPSSPASTPPTTSVLANQLNNVPSAMPMRHTNPQMPGTQNVSNIVSQAQPTINPNQNVLNSGRGNLSNINLRMSSTSPGPTPIQNNNPMGVQINQHQPFGQTSQPSQQPNSMAGTMPSAVQSKLGSATSGNQMMPTQGQTMTTAAPSNMPMQPVSGILPMSQSTSQQGQQPSNPSVTTKDRRTIWQGILEFQEKSNSPQVQGQRVTHSLPCTFSSMVTNNGEPDVNAEKWPNRLMLQLIPKHLIVVANLFSTLKTAARHVLIHFNQETEALAKLCKNMSSGLVGCIQFQNPVDIRIMVVLYMPDKRIYMGFIANDQESFFNNIRQRYENHRKQQQQQKQRMQAGNIPVSDSMGIQPTNPANPNMMMSQPTASNLNQPNNNQMNSCMPINQPQVPQINPPPPPPPQAPAPSTGMVHSGNANNQANVARLSQLEAARQQNLLNMQHLQQTLEAAQQKELQYKAAQELHQQQLMIEKQNANRLNTPLKIQQLQQTLEAAQQKELQYKAAQEQQKQQQQQQQQQMIERQNAIRHLQQQLQHQQQQLAQQQQSINMQTVQQQVNQQPNSHNPQLRNLLQQQVQQQIRRQQQQQQQQQQHQMLMQHPQGIRPQLSGNMPQGGIGSTVGQPQQQQQSQQQNQQQSWGDLGILDSLPP</sequence>
<dbReference type="PANTHER" id="PTHR12433:SF11">
    <property type="entry name" value="MEDIATOR OF RNA POLYMERASE II TRANSCRIPTION SUBUNIT 25"/>
    <property type="match status" value="1"/>
</dbReference>
<dbReference type="EMBL" id="BGPR01001769">
    <property type="protein sequence ID" value="GBM61495.1"/>
    <property type="molecule type" value="Genomic_DNA"/>
</dbReference>
<feature type="compositionally biased region" description="Low complexity" evidence="9">
    <location>
        <begin position="672"/>
        <end position="683"/>
    </location>
</feature>
<dbReference type="SUPFAM" id="SSF53300">
    <property type="entry name" value="vWA-like"/>
    <property type="match status" value="1"/>
</dbReference>
<comment type="similarity">
    <text evidence="2">Belongs to the Mediator complex subunit 25 family.</text>
</comment>
<keyword evidence="4" id="KW-0805">Transcription regulation</keyword>
<keyword evidence="7" id="KW-0539">Nucleus</keyword>
<gene>
    <name evidence="12" type="primary">med25</name>
    <name evidence="12" type="ORF">AVEN_170259_1</name>
</gene>
<proteinExistence type="inferred from homology"/>
<dbReference type="GO" id="GO:0045944">
    <property type="term" value="P:positive regulation of transcription by RNA polymerase II"/>
    <property type="evidence" value="ECO:0007669"/>
    <property type="project" value="TreeGrafter"/>
</dbReference>
<dbReference type="InterPro" id="IPR021419">
    <property type="entry name" value="Mediator_Med25_VWA"/>
</dbReference>
<comment type="caution">
    <text evidence="12">The sequence shown here is derived from an EMBL/GenBank/DDBJ whole genome shotgun (WGS) entry which is preliminary data.</text>
</comment>
<feature type="region of interest" description="Disordered" evidence="9">
    <location>
        <begin position="1124"/>
        <end position="1190"/>
    </location>
</feature>
<evidence type="ECO:0000256" key="9">
    <source>
        <dbReference type="SAM" id="MobiDB-lite"/>
    </source>
</evidence>
<feature type="compositionally biased region" description="Low complexity" evidence="9">
    <location>
        <begin position="539"/>
        <end position="553"/>
    </location>
</feature>
<evidence type="ECO:0000256" key="2">
    <source>
        <dbReference type="ARBA" id="ARBA00009102"/>
    </source>
</evidence>
<dbReference type="Proteomes" id="UP000499080">
    <property type="component" value="Unassembled WGS sequence"/>
</dbReference>
<keyword evidence="6" id="KW-0804">Transcription</keyword>
<name>A0A4Y2H922_ARAVE</name>
<keyword evidence="5" id="KW-0010">Activator</keyword>
<dbReference type="InterPro" id="IPR038196">
    <property type="entry name" value="Med25_PTOV_sf"/>
</dbReference>
<feature type="domain" description="Mediator complex subunit Med25 PTOV" evidence="10">
    <location>
        <begin position="720"/>
        <end position="872"/>
    </location>
</feature>
<feature type="compositionally biased region" description="Low complexity" evidence="9">
    <location>
        <begin position="912"/>
        <end position="935"/>
    </location>
</feature>
<feature type="region of interest" description="Disordered" evidence="9">
    <location>
        <begin position="375"/>
        <end position="555"/>
    </location>
</feature>
<evidence type="ECO:0000256" key="5">
    <source>
        <dbReference type="ARBA" id="ARBA00023159"/>
    </source>
</evidence>